<dbReference type="AlphaFoldDB" id="A0A4C2A4G4"/>
<feature type="signal peptide" evidence="2">
    <location>
        <begin position="1"/>
        <end position="15"/>
    </location>
</feature>
<evidence type="ECO:0000313" key="3">
    <source>
        <dbReference type="EMBL" id="GBP94143.1"/>
    </source>
</evidence>
<dbReference type="Proteomes" id="UP000299102">
    <property type="component" value="Unassembled WGS sequence"/>
</dbReference>
<reference evidence="3 4" key="1">
    <citation type="journal article" date="2019" name="Commun. Biol.">
        <title>The bagworm genome reveals a unique fibroin gene that provides high tensile strength.</title>
        <authorList>
            <person name="Kono N."/>
            <person name="Nakamura H."/>
            <person name="Ohtoshi R."/>
            <person name="Tomita M."/>
            <person name="Numata K."/>
            <person name="Arakawa K."/>
        </authorList>
    </citation>
    <scope>NUCLEOTIDE SEQUENCE [LARGE SCALE GENOMIC DNA]</scope>
</reference>
<evidence type="ECO:0000313" key="4">
    <source>
        <dbReference type="Proteomes" id="UP000299102"/>
    </source>
</evidence>
<sequence>MRLLALLMLLAVAESAPREMCGQVQCQSDEYCSIETNQCMKCQKVCDKTHHNYEAKVCEDRSLGTGAYPPISHSGSCRLVQRYRRHLPLTRIHRDRCEFALCAPDRTTQTLSLNVTLQPLYACYRTTQEILSAVMKLDTKVSQGGKIGMRGRRRKGRRALILRNAIIRRQIRALVDPPLRDLVTALKTMFDAVPHEGNGVKGVLEGTEFSPDHCGSSAAPTRTGPVRGLRSNPLMRNKKIVRGYSSEVA</sequence>
<keyword evidence="4" id="KW-1185">Reference proteome</keyword>
<gene>
    <name evidence="3" type="ORF">EVAR_57558_1</name>
</gene>
<dbReference type="OrthoDB" id="6599193at2759"/>
<keyword evidence="2" id="KW-0732">Signal</keyword>
<dbReference type="EMBL" id="BGZK01002468">
    <property type="protein sequence ID" value="GBP94143.1"/>
    <property type="molecule type" value="Genomic_DNA"/>
</dbReference>
<proteinExistence type="predicted"/>
<protein>
    <recommendedName>
        <fullName evidence="5">TNFR-Cys domain-containing protein</fullName>
    </recommendedName>
</protein>
<feature type="chain" id="PRO_5020036473" description="TNFR-Cys domain-containing protein" evidence="2">
    <location>
        <begin position="16"/>
        <end position="249"/>
    </location>
</feature>
<evidence type="ECO:0000256" key="1">
    <source>
        <dbReference type="SAM" id="MobiDB-lite"/>
    </source>
</evidence>
<accession>A0A4C2A4G4</accession>
<organism evidence="3 4">
    <name type="scientific">Eumeta variegata</name>
    <name type="common">Bagworm moth</name>
    <name type="synonym">Eumeta japonica</name>
    <dbReference type="NCBI Taxonomy" id="151549"/>
    <lineage>
        <taxon>Eukaryota</taxon>
        <taxon>Metazoa</taxon>
        <taxon>Ecdysozoa</taxon>
        <taxon>Arthropoda</taxon>
        <taxon>Hexapoda</taxon>
        <taxon>Insecta</taxon>
        <taxon>Pterygota</taxon>
        <taxon>Neoptera</taxon>
        <taxon>Endopterygota</taxon>
        <taxon>Lepidoptera</taxon>
        <taxon>Glossata</taxon>
        <taxon>Ditrysia</taxon>
        <taxon>Tineoidea</taxon>
        <taxon>Psychidae</taxon>
        <taxon>Oiketicinae</taxon>
        <taxon>Eumeta</taxon>
    </lineage>
</organism>
<evidence type="ECO:0008006" key="5">
    <source>
        <dbReference type="Google" id="ProtNLM"/>
    </source>
</evidence>
<evidence type="ECO:0000256" key="2">
    <source>
        <dbReference type="SAM" id="SignalP"/>
    </source>
</evidence>
<name>A0A4C2A4G4_EUMVA</name>
<comment type="caution">
    <text evidence="3">The sequence shown here is derived from an EMBL/GenBank/DDBJ whole genome shotgun (WGS) entry which is preliminary data.</text>
</comment>
<feature type="region of interest" description="Disordered" evidence="1">
    <location>
        <begin position="211"/>
        <end position="235"/>
    </location>
</feature>